<evidence type="ECO:0000313" key="3">
    <source>
        <dbReference type="Proteomes" id="UP000679725"/>
    </source>
</evidence>
<accession>A0ABN7RD73</accession>
<feature type="transmembrane region" description="Helical" evidence="1">
    <location>
        <begin position="132"/>
        <end position="154"/>
    </location>
</feature>
<dbReference type="Proteomes" id="UP000679725">
    <property type="component" value="Unassembled WGS sequence"/>
</dbReference>
<keyword evidence="3" id="KW-1185">Reference proteome</keyword>
<organism evidence="2 3">
    <name type="scientific">Dyadobacter linearis</name>
    <dbReference type="NCBI Taxonomy" id="2823330"/>
    <lineage>
        <taxon>Bacteria</taxon>
        <taxon>Pseudomonadati</taxon>
        <taxon>Bacteroidota</taxon>
        <taxon>Cytophagia</taxon>
        <taxon>Cytophagales</taxon>
        <taxon>Spirosomataceae</taxon>
        <taxon>Dyadobacter</taxon>
    </lineage>
</organism>
<keyword evidence="1" id="KW-0812">Transmembrane</keyword>
<gene>
    <name evidence="2" type="ORF">DYBT9623_04722</name>
</gene>
<dbReference type="EMBL" id="CAJRAU010000008">
    <property type="protein sequence ID" value="CAG5073219.1"/>
    <property type="molecule type" value="Genomic_DNA"/>
</dbReference>
<sequence>MVLVLNANAFLPPAMTKNGEEQDLQKCLTLIESQLGWGSSANWTNYDFEKLSDIFHEKTGVRLSVTTLKRIWGKLKYDSAPTLTTLNALARFAGYEDWRMLRQRQERLFTQPDTSEPVLTPTPVSSKSKSRYYWFFALIPLVLAGYALFSITAADRELDPKLFSFKADKIMTEGVPNSVVFHYNAKAARTDSVFIIQTWDMRRRTHVSKVKNYHSAIYYYPGYFNTKLIADNQIVKTHDLWITSDGWLCLAEDEPTPVYFKKEECIKNGIVEVNEDILKNYNLSLHPKAPRVRMFNQRDMGDLMSDNFVFETTVKNDFALGANACQPVQVLIQCKDDVIIIPLAAKACVGDLALAFCGNYLTSKTADLSRFGADLTQWTKLRIETIDKKASIFVNGNRAYSLQFPNKPTGIVGVQIRFNGTGAVKDTWFENNGKVTRL</sequence>
<protein>
    <submittedName>
        <fullName evidence="2">Uncharacterized protein</fullName>
    </submittedName>
</protein>
<evidence type="ECO:0000313" key="2">
    <source>
        <dbReference type="EMBL" id="CAG5073219.1"/>
    </source>
</evidence>
<proteinExistence type="predicted"/>
<evidence type="ECO:0000256" key="1">
    <source>
        <dbReference type="SAM" id="Phobius"/>
    </source>
</evidence>
<keyword evidence="1" id="KW-0472">Membrane</keyword>
<keyword evidence="1" id="KW-1133">Transmembrane helix</keyword>
<name>A0ABN7RD73_9BACT</name>
<reference evidence="2 3" key="1">
    <citation type="submission" date="2021-04" db="EMBL/GenBank/DDBJ databases">
        <authorList>
            <person name="Rodrigo-Torres L."/>
            <person name="Arahal R. D."/>
            <person name="Lucena T."/>
        </authorList>
    </citation>
    <scope>NUCLEOTIDE SEQUENCE [LARGE SCALE GENOMIC DNA]</scope>
    <source>
        <strain evidence="2 3">CECT 9623</strain>
    </source>
</reference>
<comment type="caution">
    <text evidence="2">The sequence shown here is derived from an EMBL/GenBank/DDBJ whole genome shotgun (WGS) entry which is preliminary data.</text>
</comment>